<organism evidence="1 2">
    <name type="scientific">Cyclobacterium plantarum</name>
    <dbReference type="NCBI Taxonomy" id="2716263"/>
    <lineage>
        <taxon>Bacteria</taxon>
        <taxon>Pseudomonadati</taxon>
        <taxon>Bacteroidota</taxon>
        <taxon>Cytophagia</taxon>
        <taxon>Cytophagales</taxon>
        <taxon>Cyclobacteriaceae</taxon>
        <taxon>Cyclobacterium</taxon>
    </lineage>
</organism>
<evidence type="ECO:0000313" key="2">
    <source>
        <dbReference type="Proteomes" id="UP000649799"/>
    </source>
</evidence>
<sequence length="54" mass="6056">MEKERNPGKITDIGTFLVPEKWVLSIEKNIHVQGGIPIGISAIFKHDSGKLQER</sequence>
<keyword evidence="2" id="KW-1185">Reference proteome</keyword>
<protein>
    <submittedName>
        <fullName evidence="1">Uncharacterized protein</fullName>
    </submittedName>
</protein>
<comment type="caution">
    <text evidence="1">The sequence shown here is derived from an EMBL/GenBank/DDBJ whole genome shotgun (WGS) entry which is preliminary data.</text>
</comment>
<dbReference type="Proteomes" id="UP000649799">
    <property type="component" value="Unassembled WGS sequence"/>
</dbReference>
<proteinExistence type="predicted"/>
<accession>A0ABX0HAY1</accession>
<name>A0ABX0HAY1_9BACT</name>
<evidence type="ECO:0000313" key="1">
    <source>
        <dbReference type="EMBL" id="NHE59055.1"/>
    </source>
</evidence>
<dbReference type="RefSeq" id="WP_166150040.1">
    <property type="nucleotide sequence ID" value="NZ_JAANYN010000010.1"/>
</dbReference>
<gene>
    <name evidence="1" type="ORF">G9Q97_19790</name>
</gene>
<reference evidence="1 2" key="1">
    <citation type="submission" date="2020-03" db="EMBL/GenBank/DDBJ databases">
        <title>Cyclobacterium plantarum sp. nov., a marine bacterium isolated from a coastal-marine wetland.</title>
        <authorList>
            <person name="Sanchez-Porro C."/>
            <person name="Ventosa A."/>
            <person name="Amoozegar M."/>
        </authorList>
    </citation>
    <scope>NUCLEOTIDE SEQUENCE [LARGE SCALE GENOMIC DNA]</scope>
    <source>
        <strain evidence="1 2">GBPx2</strain>
    </source>
</reference>
<dbReference type="EMBL" id="JAANYN010000010">
    <property type="protein sequence ID" value="NHE59055.1"/>
    <property type="molecule type" value="Genomic_DNA"/>
</dbReference>